<dbReference type="InterPro" id="IPR050426">
    <property type="entry name" value="Glycosyltransferase_28"/>
</dbReference>
<accession>A0A9P8VM50</accession>
<evidence type="ECO:0000256" key="1">
    <source>
        <dbReference type="ARBA" id="ARBA00022679"/>
    </source>
</evidence>
<gene>
    <name evidence="2" type="ORF">F5X68DRAFT_163784</name>
</gene>
<organism evidence="2 3">
    <name type="scientific">Plectosphaerella plurivora</name>
    <dbReference type="NCBI Taxonomy" id="936078"/>
    <lineage>
        <taxon>Eukaryota</taxon>
        <taxon>Fungi</taxon>
        <taxon>Dikarya</taxon>
        <taxon>Ascomycota</taxon>
        <taxon>Pezizomycotina</taxon>
        <taxon>Sordariomycetes</taxon>
        <taxon>Hypocreomycetidae</taxon>
        <taxon>Glomerellales</taxon>
        <taxon>Plectosphaerellaceae</taxon>
        <taxon>Plectosphaerella</taxon>
    </lineage>
</organism>
<dbReference type="SUPFAM" id="SSF53756">
    <property type="entry name" value="UDP-Glycosyltransferase/glycogen phosphorylase"/>
    <property type="match status" value="1"/>
</dbReference>
<protein>
    <submittedName>
        <fullName evidence="2">Uncharacterized protein</fullName>
    </submittedName>
</protein>
<name>A0A9P8VM50_9PEZI</name>
<keyword evidence="1" id="KW-0808">Transferase</keyword>
<dbReference type="Gene3D" id="3.40.50.2000">
    <property type="entry name" value="Glycogen Phosphorylase B"/>
    <property type="match status" value="2"/>
</dbReference>
<dbReference type="EMBL" id="JAGSXJ010000002">
    <property type="protein sequence ID" value="KAH6695527.1"/>
    <property type="molecule type" value="Genomic_DNA"/>
</dbReference>
<evidence type="ECO:0000313" key="2">
    <source>
        <dbReference type="EMBL" id="KAH6695527.1"/>
    </source>
</evidence>
<evidence type="ECO:0000313" key="3">
    <source>
        <dbReference type="Proteomes" id="UP000770015"/>
    </source>
</evidence>
<dbReference type="OrthoDB" id="5835829at2759"/>
<dbReference type="GO" id="GO:0008194">
    <property type="term" value="F:UDP-glycosyltransferase activity"/>
    <property type="evidence" value="ECO:0007669"/>
    <property type="project" value="InterPro"/>
</dbReference>
<dbReference type="AlphaFoldDB" id="A0A9P8VM50"/>
<keyword evidence="3" id="KW-1185">Reference proteome</keyword>
<sequence length="511" mass="56484">MAPKIIFLVNPEFGQLNVHLSTAYALLQVAPDVEVHLASHRNIEKEVISTSTLALKNCPPGRAPIFFHHVGPSYQECIESKNHSGEQTLLTKPGFFEMWGRANFMVEYACPWNTEQYMETYEATVRVLDEVKPDLAAVDAIFCPGMTAVRARKVKFHLLMPNSLKEAYYNLDAMWTYPGMALGYSYPLAWHLIPANILYQLRLGYSAFTNPGFTALRKSFQAKYGLRPVTLAPMDLGMDPEPGLKYIVAAAPELDFPFPKLGDNVITCGPIMKPFAPLKKSDPALLSWLARGPTIFINFGSHRAVYEDLAVELATAVRLVLASAADAAVRLGKPELARLQVLWKLKQTGGNWFRHYKKYPVKEPGSRIHGILGAEMDADRVRVLDWVDAEPISVVDSGHITCFVHHAGATSALEGLYAGVRHVALPGWADCYDWATRLEYLGVGVWASRKACPNWTAEELGEAMKKVILGAEAGAFQRKADELSEAVKKSESGRVVAAKTLLSELDLAVGR</sequence>
<dbReference type="InterPro" id="IPR002213">
    <property type="entry name" value="UDP_glucos_trans"/>
</dbReference>
<dbReference type="PANTHER" id="PTHR48050:SF13">
    <property type="entry name" value="STEROL 3-BETA-GLUCOSYLTRANSFERASE UGT80A2"/>
    <property type="match status" value="1"/>
</dbReference>
<reference evidence="2" key="1">
    <citation type="journal article" date="2021" name="Nat. Commun.">
        <title>Genetic determinants of endophytism in the Arabidopsis root mycobiome.</title>
        <authorList>
            <person name="Mesny F."/>
            <person name="Miyauchi S."/>
            <person name="Thiergart T."/>
            <person name="Pickel B."/>
            <person name="Atanasova L."/>
            <person name="Karlsson M."/>
            <person name="Huettel B."/>
            <person name="Barry K.W."/>
            <person name="Haridas S."/>
            <person name="Chen C."/>
            <person name="Bauer D."/>
            <person name="Andreopoulos W."/>
            <person name="Pangilinan J."/>
            <person name="LaButti K."/>
            <person name="Riley R."/>
            <person name="Lipzen A."/>
            <person name="Clum A."/>
            <person name="Drula E."/>
            <person name="Henrissat B."/>
            <person name="Kohler A."/>
            <person name="Grigoriev I.V."/>
            <person name="Martin F.M."/>
            <person name="Hacquard S."/>
        </authorList>
    </citation>
    <scope>NUCLEOTIDE SEQUENCE</scope>
    <source>
        <strain evidence="2">MPI-SDFR-AT-0117</strain>
    </source>
</reference>
<dbReference type="Pfam" id="PF00201">
    <property type="entry name" value="UDPGT"/>
    <property type="match status" value="1"/>
</dbReference>
<comment type="caution">
    <text evidence="2">The sequence shown here is derived from an EMBL/GenBank/DDBJ whole genome shotgun (WGS) entry which is preliminary data.</text>
</comment>
<dbReference type="Proteomes" id="UP000770015">
    <property type="component" value="Unassembled WGS sequence"/>
</dbReference>
<dbReference type="PANTHER" id="PTHR48050">
    <property type="entry name" value="STEROL 3-BETA-GLUCOSYLTRANSFERASE"/>
    <property type="match status" value="1"/>
</dbReference>
<proteinExistence type="predicted"/>